<organism evidence="1 2">
    <name type="scientific">Reticulomyxa filosa</name>
    <dbReference type="NCBI Taxonomy" id="46433"/>
    <lineage>
        <taxon>Eukaryota</taxon>
        <taxon>Sar</taxon>
        <taxon>Rhizaria</taxon>
        <taxon>Retaria</taxon>
        <taxon>Foraminifera</taxon>
        <taxon>Monothalamids</taxon>
        <taxon>Reticulomyxidae</taxon>
        <taxon>Reticulomyxa</taxon>
    </lineage>
</organism>
<reference evidence="1 2" key="1">
    <citation type="journal article" date="2013" name="Curr. Biol.">
        <title>The Genome of the Foraminiferan Reticulomyxa filosa.</title>
        <authorList>
            <person name="Glockner G."/>
            <person name="Hulsmann N."/>
            <person name="Schleicher M."/>
            <person name="Noegel A.A."/>
            <person name="Eichinger L."/>
            <person name="Gallinger C."/>
            <person name="Pawlowski J."/>
            <person name="Sierra R."/>
            <person name="Euteneuer U."/>
            <person name="Pillet L."/>
            <person name="Moustafa A."/>
            <person name="Platzer M."/>
            <person name="Groth M."/>
            <person name="Szafranski K."/>
            <person name="Schliwa M."/>
        </authorList>
    </citation>
    <scope>NUCLEOTIDE SEQUENCE [LARGE SCALE GENOMIC DNA]</scope>
</reference>
<dbReference type="InterPro" id="IPR011990">
    <property type="entry name" value="TPR-like_helical_dom_sf"/>
</dbReference>
<accession>X6P103</accession>
<dbReference type="AlphaFoldDB" id="X6P103"/>
<dbReference type="Gene3D" id="1.25.40.10">
    <property type="entry name" value="Tetratricopeptide repeat domain"/>
    <property type="match status" value="1"/>
</dbReference>
<sequence>MPQGQGFEMHIPLPLQKIIHILLIIDLLVVDFFKKKINKTIEYHGKSFEIDSNRLEFEYFNVVVSYNNFGFSYSKKGEYNKSIENLDKRNGRKNKRFSIYYFFYYFVNNKTKLLNLNYFQICKNYRLKKIIQS</sequence>
<proteinExistence type="predicted"/>
<name>X6P103_RETFI</name>
<evidence type="ECO:0000313" key="2">
    <source>
        <dbReference type="Proteomes" id="UP000023152"/>
    </source>
</evidence>
<keyword evidence="2" id="KW-1185">Reference proteome</keyword>
<dbReference type="Proteomes" id="UP000023152">
    <property type="component" value="Unassembled WGS sequence"/>
</dbReference>
<protein>
    <submittedName>
        <fullName evidence="1">Uncharacterized protein</fullName>
    </submittedName>
</protein>
<gene>
    <name evidence="1" type="ORF">RFI_05240</name>
</gene>
<evidence type="ECO:0000313" key="1">
    <source>
        <dbReference type="EMBL" id="ETO31876.1"/>
    </source>
</evidence>
<comment type="caution">
    <text evidence="1">The sequence shown here is derived from an EMBL/GenBank/DDBJ whole genome shotgun (WGS) entry which is preliminary data.</text>
</comment>
<dbReference type="EMBL" id="ASPP01004635">
    <property type="protein sequence ID" value="ETO31876.1"/>
    <property type="molecule type" value="Genomic_DNA"/>
</dbReference>